<reference evidence="9 10" key="1">
    <citation type="submission" date="2020-11" db="EMBL/GenBank/DDBJ databases">
        <authorList>
            <person name="Wallbank WR R."/>
            <person name="Pardo Diaz C."/>
            <person name="Kozak K."/>
            <person name="Martin S."/>
            <person name="Jiggins C."/>
            <person name="Moest M."/>
            <person name="Warren A I."/>
            <person name="Generalovic N T."/>
            <person name="Byers J.R.P. K."/>
            <person name="Montejo-Kovacevich G."/>
            <person name="Yen C E."/>
        </authorList>
    </citation>
    <scope>NUCLEOTIDE SEQUENCE [LARGE SCALE GENOMIC DNA]</scope>
</reference>
<dbReference type="PANTHER" id="PTHR21143">
    <property type="entry name" value="INVERTEBRATE GUSTATORY RECEPTOR"/>
    <property type="match status" value="1"/>
</dbReference>
<dbReference type="InterPro" id="IPR013604">
    <property type="entry name" value="7TM_chemorcpt"/>
</dbReference>
<feature type="transmembrane region" description="Helical" evidence="8">
    <location>
        <begin position="36"/>
        <end position="62"/>
    </location>
</feature>
<dbReference type="AlphaFoldDB" id="A0A7R8YYC6"/>
<dbReference type="InParanoid" id="A0A7R8YYC6"/>
<dbReference type="OrthoDB" id="6366728at2759"/>
<evidence type="ECO:0000256" key="2">
    <source>
        <dbReference type="ARBA" id="ARBA00022475"/>
    </source>
</evidence>
<dbReference type="EMBL" id="LR899012">
    <property type="protein sequence ID" value="CAD7086685.1"/>
    <property type="molecule type" value="Genomic_DNA"/>
</dbReference>
<dbReference type="GO" id="GO:0007165">
    <property type="term" value="P:signal transduction"/>
    <property type="evidence" value="ECO:0007669"/>
    <property type="project" value="UniProtKB-KW"/>
</dbReference>
<feature type="transmembrane region" description="Helical" evidence="8">
    <location>
        <begin position="357"/>
        <end position="375"/>
    </location>
</feature>
<keyword evidence="10" id="KW-1185">Reference proteome</keyword>
<keyword evidence="2 8" id="KW-1003">Cell membrane</keyword>
<comment type="caution">
    <text evidence="8">Lacks conserved residue(s) required for the propagation of feature annotation.</text>
</comment>
<evidence type="ECO:0000313" key="10">
    <source>
        <dbReference type="Proteomes" id="UP000594454"/>
    </source>
</evidence>
<protein>
    <recommendedName>
        <fullName evidence="8">Gustatory receptor</fullName>
    </recommendedName>
</protein>
<keyword evidence="3 8" id="KW-0812">Transmembrane</keyword>
<evidence type="ECO:0000256" key="3">
    <source>
        <dbReference type="ARBA" id="ARBA00022692"/>
    </source>
</evidence>
<dbReference type="PANTHER" id="PTHR21143:SF104">
    <property type="entry name" value="GUSTATORY RECEPTOR 8A-RELATED"/>
    <property type="match status" value="1"/>
</dbReference>
<keyword evidence="5 8" id="KW-0472">Membrane</keyword>
<name>A0A7R8YYC6_HERIL</name>
<comment type="subcellular location">
    <subcellularLocation>
        <location evidence="1 8">Cell membrane</location>
        <topology evidence="1 8">Multi-pass membrane protein</topology>
    </subcellularLocation>
</comment>
<evidence type="ECO:0000256" key="6">
    <source>
        <dbReference type="ARBA" id="ARBA00023170"/>
    </source>
</evidence>
<dbReference type="GO" id="GO:0005886">
    <property type="term" value="C:plasma membrane"/>
    <property type="evidence" value="ECO:0007669"/>
    <property type="project" value="UniProtKB-SubCell"/>
</dbReference>
<feature type="transmembrane region" description="Helical" evidence="8">
    <location>
        <begin position="129"/>
        <end position="151"/>
    </location>
</feature>
<organism evidence="9 10">
    <name type="scientific">Hermetia illucens</name>
    <name type="common">Black soldier fly</name>
    <dbReference type="NCBI Taxonomy" id="343691"/>
    <lineage>
        <taxon>Eukaryota</taxon>
        <taxon>Metazoa</taxon>
        <taxon>Ecdysozoa</taxon>
        <taxon>Arthropoda</taxon>
        <taxon>Hexapoda</taxon>
        <taxon>Insecta</taxon>
        <taxon>Pterygota</taxon>
        <taxon>Neoptera</taxon>
        <taxon>Endopterygota</taxon>
        <taxon>Diptera</taxon>
        <taxon>Brachycera</taxon>
        <taxon>Stratiomyomorpha</taxon>
        <taxon>Stratiomyidae</taxon>
        <taxon>Hermetiinae</taxon>
        <taxon>Hermetia</taxon>
    </lineage>
</organism>
<dbReference type="GO" id="GO:0030424">
    <property type="term" value="C:axon"/>
    <property type="evidence" value="ECO:0007669"/>
    <property type="project" value="TreeGrafter"/>
</dbReference>
<feature type="transmembrane region" description="Helical" evidence="8">
    <location>
        <begin position="285"/>
        <end position="302"/>
    </location>
</feature>
<dbReference type="GO" id="GO:0007635">
    <property type="term" value="P:chemosensory behavior"/>
    <property type="evidence" value="ECO:0007669"/>
    <property type="project" value="TreeGrafter"/>
</dbReference>
<proteinExistence type="inferred from homology"/>
<dbReference type="Proteomes" id="UP000594454">
    <property type="component" value="Chromosome 4"/>
</dbReference>
<sequence>MSEFLSTIRVFHNIFKFIGISPVDISKSSRGTSFAFAGYSLMIVLITSLLLYGSVVITTSIYTESQYIAKLLDNTNLWAILSMHIYVQFESWRKHNVLVDMTKQFDEIDHQLVKNFQVKFDRALLRRNILPFGLIYSYTFSSVLCLTTLHIYWDCCWIYWLFTFLAEFVVRWKYIQICIYVTSIDERVKILAKEGRKYLKELELTRFDSRREREKVLDKIFYFKDIYTRFWWICDSFNDCFGYTIVVLYLTSFLNLISRTFWFYIGTHANLDYPENLLVSIESVLYPPPILLQLFIVCRCCYNCRKNNERTKQIWHSIPNSRFDPYLNHAIRELSLQLLHENLIFTGAGFFELNFKALGGLILAATIYLVILLQFQTES</sequence>
<evidence type="ECO:0000313" key="9">
    <source>
        <dbReference type="EMBL" id="CAD7086685.1"/>
    </source>
</evidence>
<evidence type="ECO:0000256" key="5">
    <source>
        <dbReference type="ARBA" id="ARBA00023136"/>
    </source>
</evidence>
<evidence type="ECO:0000256" key="8">
    <source>
        <dbReference type="RuleBase" id="RU363108"/>
    </source>
</evidence>
<gene>
    <name evidence="9" type="ORF">HERILL_LOCUS9441</name>
</gene>
<keyword evidence="4 8" id="KW-1133">Transmembrane helix</keyword>
<accession>A0A7R8YYC6</accession>
<feature type="transmembrane region" description="Helical" evidence="8">
    <location>
        <begin position="157"/>
        <end position="174"/>
    </location>
</feature>
<dbReference type="GO" id="GO:0043025">
    <property type="term" value="C:neuronal cell body"/>
    <property type="evidence" value="ECO:0007669"/>
    <property type="project" value="TreeGrafter"/>
</dbReference>
<dbReference type="GO" id="GO:0008049">
    <property type="term" value="P:male courtship behavior"/>
    <property type="evidence" value="ECO:0007669"/>
    <property type="project" value="TreeGrafter"/>
</dbReference>
<comment type="similarity">
    <text evidence="8">Belongs to the insect chemoreceptor superfamily. Gustatory receptor (GR) family.</text>
</comment>
<dbReference type="GO" id="GO:0050909">
    <property type="term" value="P:sensory perception of taste"/>
    <property type="evidence" value="ECO:0007669"/>
    <property type="project" value="InterPro"/>
</dbReference>
<comment type="function">
    <text evidence="8">Gustatory receptor which mediates acceptance or avoidance behavior, depending on its substrates.</text>
</comment>
<evidence type="ECO:0000256" key="1">
    <source>
        <dbReference type="ARBA" id="ARBA00004651"/>
    </source>
</evidence>
<keyword evidence="6 8" id="KW-0675">Receptor</keyword>
<evidence type="ECO:0000256" key="4">
    <source>
        <dbReference type="ARBA" id="ARBA00022989"/>
    </source>
</evidence>
<keyword evidence="7 8" id="KW-0807">Transducer</keyword>
<evidence type="ECO:0000256" key="7">
    <source>
        <dbReference type="ARBA" id="ARBA00023224"/>
    </source>
</evidence>
<dbReference type="GO" id="GO:0030425">
    <property type="term" value="C:dendrite"/>
    <property type="evidence" value="ECO:0007669"/>
    <property type="project" value="TreeGrafter"/>
</dbReference>
<feature type="transmembrane region" description="Helical" evidence="8">
    <location>
        <begin position="240"/>
        <end position="265"/>
    </location>
</feature>
<dbReference type="Pfam" id="PF08395">
    <property type="entry name" value="7tm_7"/>
    <property type="match status" value="1"/>
</dbReference>